<name>A0A0D8XZK7_DICVI</name>
<gene>
    <name evidence="2" type="ORF">DICVIV_04675</name>
</gene>
<organism evidence="2 3">
    <name type="scientific">Dictyocaulus viviparus</name>
    <name type="common">Bovine lungworm</name>
    <dbReference type="NCBI Taxonomy" id="29172"/>
    <lineage>
        <taxon>Eukaryota</taxon>
        <taxon>Metazoa</taxon>
        <taxon>Ecdysozoa</taxon>
        <taxon>Nematoda</taxon>
        <taxon>Chromadorea</taxon>
        <taxon>Rhabditida</taxon>
        <taxon>Rhabditina</taxon>
        <taxon>Rhabditomorpha</taxon>
        <taxon>Strongyloidea</taxon>
        <taxon>Metastrongylidae</taxon>
        <taxon>Dictyocaulus</taxon>
    </lineage>
</organism>
<keyword evidence="3" id="KW-1185">Reference proteome</keyword>
<dbReference type="EMBL" id="KN716243">
    <property type="protein sequence ID" value="KJH49174.1"/>
    <property type="molecule type" value="Genomic_DNA"/>
</dbReference>
<accession>A0A0D8XZK7</accession>
<evidence type="ECO:0000313" key="2">
    <source>
        <dbReference type="EMBL" id="KJH49174.1"/>
    </source>
</evidence>
<reference evidence="3" key="2">
    <citation type="journal article" date="2016" name="Sci. Rep.">
        <title>Dictyocaulus viviparus genome, variome and transcriptome elucidate lungworm biology and support future intervention.</title>
        <authorList>
            <person name="McNulty S.N."/>
            <person name="Strube C."/>
            <person name="Rosa B.A."/>
            <person name="Martin J.C."/>
            <person name="Tyagi R."/>
            <person name="Choi Y.J."/>
            <person name="Wang Q."/>
            <person name="Hallsworth Pepin K."/>
            <person name="Zhang X."/>
            <person name="Ozersky P."/>
            <person name="Wilson R.K."/>
            <person name="Sternberg P.W."/>
            <person name="Gasser R.B."/>
            <person name="Mitreva M."/>
        </authorList>
    </citation>
    <scope>NUCLEOTIDE SEQUENCE [LARGE SCALE GENOMIC DNA]</scope>
    <source>
        <strain evidence="3">HannoverDv2000</strain>
    </source>
</reference>
<evidence type="ECO:0000256" key="1">
    <source>
        <dbReference type="SAM" id="SignalP"/>
    </source>
</evidence>
<sequence>MLKCLRIILIILSYLLITARKYPSSTSSSTNANTCGIYDVVFDVSPPAKGRFQTPISISEDRLQINEDQPFIRLTEYGSSGYCMTDDFL</sequence>
<feature type="chain" id="PRO_5002336214" description="Transthyretin-like family protein" evidence="1">
    <location>
        <begin position="20"/>
        <end position="89"/>
    </location>
</feature>
<feature type="signal peptide" evidence="1">
    <location>
        <begin position="1"/>
        <end position="19"/>
    </location>
</feature>
<protein>
    <recommendedName>
        <fullName evidence="4">Transthyretin-like family protein</fullName>
    </recommendedName>
</protein>
<evidence type="ECO:0000313" key="3">
    <source>
        <dbReference type="Proteomes" id="UP000053766"/>
    </source>
</evidence>
<dbReference type="AlphaFoldDB" id="A0A0D8XZK7"/>
<proteinExistence type="predicted"/>
<keyword evidence="1" id="KW-0732">Signal</keyword>
<reference evidence="2 3" key="1">
    <citation type="submission" date="2013-11" db="EMBL/GenBank/DDBJ databases">
        <title>Draft genome of the bovine lungworm Dictyocaulus viviparus.</title>
        <authorList>
            <person name="Mitreva M."/>
        </authorList>
    </citation>
    <scope>NUCLEOTIDE SEQUENCE [LARGE SCALE GENOMIC DNA]</scope>
    <source>
        <strain evidence="2 3">HannoverDv2000</strain>
    </source>
</reference>
<evidence type="ECO:0008006" key="4">
    <source>
        <dbReference type="Google" id="ProtNLM"/>
    </source>
</evidence>
<dbReference type="Proteomes" id="UP000053766">
    <property type="component" value="Unassembled WGS sequence"/>
</dbReference>